<comment type="caution">
    <text evidence="2">The sequence shown here is derived from an EMBL/GenBank/DDBJ whole genome shotgun (WGS) entry which is preliminary data.</text>
</comment>
<name>A0A5J4PU93_9ZZZZ</name>
<accession>A0A5J4PU93</accession>
<evidence type="ECO:0000313" key="2">
    <source>
        <dbReference type="EMBL" id="KAA6312692.1"/>
    </source>
</evidence>
<dbReference type="InterPro" id="IPR002560">
    <property type="entry name" value="Transposase_DDE"/>
</dbReference>
<dbReference type="AlphaFoldDB" id="A0A5J4PU93"/>
<feature type="domain" description="Transposase IS204/IS1001/IS1096/IS1165 DDE" evidence="1">
    <location>
        <begin position="19"/>
        <end position="97"/>
    </location>
</feature>
<reference evidence="2" key="1">
    <citation type="submission" date="2019-03" db="EMBL/GenBank/DDBJ databases">
        <title>Single cell metagenomics reveals metabolic interactions within the superorganism composed of flagellate Streblomastix strix and complex community of Bacteroidetes bacteria on its surface.</title>
        <authorList>
            <person name="Treitli S.C."/>
            <person name="Kolisko M."/>
            <person name="Husnik F."/>
            <person name="Keeling P."/>
            <person name="Hampl V."/>
        </authorList>
    </citation>
    <scope>NUCLEOTIDE SEQUENCE</scope>
    <source>
        <strain evidence="2">STM</strain>
    </source>
</reference>
<protein>
    <recommendedName>
        <fullName evidence="1">Transposase IS204/IS1001/IS1096/IS1165 DDE domain-containing protein</fullName>
    </recommendedName>
</protein>
<dbReference type="EMBL" id="SNRY01006391">
    <property type="protein sequence ID" value="KAA6312692.1"/>
    <property type="molecule type" value="Genomic_DNA"/>
</dbReference>
<organism evidence="2">
    <name type="scientific">termite gut metagenome</name>
    <dbReference type="NCBI Taxonomy" id="433724"/>
    <lineage>
        <taxon>unclassified sequences</taxon>
        <taxon>metagenomes</taxon>
        <taxon>organismal metagenomes</taxon>
    </lineage>
</organism>
<dbReference type="Pfam" id="PF01610">
    <property type="entry name" value="DDE_Tnp_ISL3"/>
    <property type="match status" value="1"/>
</dbReference>
<gene>
    <name evidence="2" type="ORF">EZS27_036415</name>
</gene>
<feature type="non-terminal residue" evidence="2">
    <location>
        <position position="1"/>
    </location>
</feature>
<sequence length="103" mass="12011">RTKKKRRTDNILVCLTRYTSLQWVLKDMPSLFQQIHLRWGGGLFNTIAATVYEHYDEIVNFFINRSTNASAEAFNAKIKAFRTSLRGATDVKCFLFRLTKIYA</sequence>
<evidence type="ECO:0000259" key="1">
    <source>
        <dbReference type="Pfam" id="PF01610"/>
    </source>
</evidence>
<proteinExistence type="predicted"/>